<name>A0ABR3Y9L3_9EURO</name>
<dbReference type="PANTHER" id="PTHR31644:SF4">
    <property type="entry name" value="ZN(II)2CYS6 TRANSCRIPTION FACTOR (EUROFUNG)"/>
    <property type="match status" value="1"/>
</dbReference>
<protein>
    <submittedName>
        <fullName evidence="1">Uncharacterized protein</fullName>
    </submittedName>
</protein>
<evidence type="ECO:0000313" key="2">
    <source>
        <dbReference type="Proteomes" id="UP001583193"/>
    </source>
</evidence>
<dbReference type="InterPro" id="IPR052780">
    <property type="entry name" value="AAA_Catabolism_Regulators"/>
</dbReference>
<dbReference type="PANTHER" id="PTHR31644">
    <property type="entry name" value="TRANSCRIPTIONAL ACTIVATOR ARO80-RELATED"/>
    <property type="match status" value="1"/>
</dbReference>
<dbReference type="Proteomes" id="UP001583193">
    <property type="component" value="Unassembled WGS sequence"/>
</dbReference>
<accession>A0ABR3Y9L3</accession>
<organism evidence="1 2">
    <name type="scientific">Paecilomyces lecythidis</name>
    <dbReference type="NCBI Taxonomy" id="3004212"/>
    <lineage>
        <taxon>Eukaryota</taxon>
        <taxon>Fungi</taxon>
        <taxon>Dikarya</taxon>
        <taxon>Ascomycota</taxon>
        <taxon>Pezizomycotina</taxon>
        <taxon>Eurotiomycetes</taxon>
        <taxon>Eurotiomycetidae</taxon>
        <taxon>Eurotiales</taxon>
        <taxon>Thermoascaceae</taxon>
        <taxon>Paecilomyces</taxon>
    </lineage>
</organism>
<sequence>MSRSELLFIDEVIDDCCQIIRRITAWAHSLCYSPIRILSRMIRSSIFLLKALALGTRHGKVQEALSVLDKAVAALRDTHLDDTHLATSYGELLGIQVSRLRGSLLRASPMNVDEEPCEIDRQAAVSNGGQDAGPGGSAWEGNQNTADIDFGLPPDFDNTDWLSLSFEPSMAPFENWDEQLGASLEAVNSSLDFIWNLPPSS</sequence>
<gene>
    <name evidence="1" type="ORF">Plec18167_002078</name>
</gene>
<proteinExistence type="predicted"/>
<dbReference type="EMBL" id="JAVDPF010000004">
    <property type="protein sequence ID" value="KAL1884488.1"/>
    <property type="molecule type" value="Genomic_DNA"/>
</dbReference>
<keyword evidence="2" id="KW-1185">Reference proteome</keyword>
<evidence type="ECO:0000313" key="1">
    <source>
        <dbReference type="EMBL" id="KAL1884488.1"/>
    </source>
</evidence>
<reference evidence="1 2" key="1">
    <citation type="journal article" date="2024" name="IMA Fungus">
        <title>IMA Genome - F19 : A genome assembly and annotation guide to empower mycologists, including annotated draft genome sequences of Ceratocystis pirilliformis, Diaporthe australafricana, Fusarium ophioides, Paecilomyces lecythidis, and Sporothrix stenoceras.</title>
        <authorList>
            <person name="Aylward J."/>
            <person name="Wilson A.M."/>
            <person name="Visagie C.M."/>
            <person name="Spraker J."/>
            <person name="Barnes I."/>
            <person name="Buitendag C."/>
            <person name="Ceriani C."/>
            <person name="Del Mar Angel L."/>
            <person name="du Plessis D."/>
            <person name="Fuchs T."/>
            <person name="Gasser K."/>
            <person name="Kramer D."/>
            <person name="Li W."/>
            <person name="Munsamy K."/>
            <person name="Piso A."/>
            <person name="Price J.L."/>
            <person name="Sonnekus B."/>
            <person name="Thomas C."/>
            <person name="van der Nest A."/>
            <person name="van Dijk A."/>
            <person name="van Heerden A."/>
            <person name="van Vuuren N."/>
            <person name="Yilmaz N."/>
            <person name="Duong T.A."/>
            <person name="van der Merwe N.A."/>
            <person name="Wingfield M.J."/>
            <person name="Wingfield B.D."/>
        </authorList>
    </citation>
    <scope>NUCLEOTIDE SEQUENCE [LARGE SCALE GENOMIC DNA]</scope>
    <source>
        <strain evidence="1 2">CMW 18167</strain>
    </source>
</reference>
<comment type="caution">
    <text evidence="1">The sequence shown here is derived from an EMBL/GenBank/DDBJ whole genome shotgun (WGS) entry which is preliminary data.</text>
</comment>